<dbReference type="InterPro" id="IPR016181">
    <property type="entry name" value="Acyl_CoA_acyltransferase"/>
</dbReference>
<evidence type="ECO:0000259" key="1">
    <source>
        <dbReference type="PROSITE" id="PS51186"/>
    </source>
</evidence>
<dbReference type="InterPro" id="IPR000182">
    <property type="entry name" value="GNAT_dom"/>
</dbReference>
<dbReference type="PROSITE" id="PS51186">
    <property type="entry name" value="GNAT"/>
    <property type="match status" value="1"/>
</dbReference>
<reference evidence="2" key="4">
    <citation type="submission" date="2023-12" db="EMBL/GenBank/DDBJ databases">
        <authorList>
            <person name="Sun Q."/>
            <person name="Inoue M."/>
        </authorList>
    </citation>
    <scope>NUCLEOTIDE SEQUENCE</scope>
    <source>
        <strain evidence="2">JCM 10664</strain>
    </source>
</reference>
<dbReference type="AlphaFoldDB" id="A0A917NFI3"/>
<dbReference type="CDD" id="cd04301">
    <property type="entry name" value="NAT_SF"/>
    <property type="match status" value="1"/>
</dbReference>
<dbReference type="Gene3D" id="3.40.630.30">
    <property type="match status" value="1"/>
</dbReference>
<gene>
    <name evidence="3" type="primary">yhbS</name>
    <name evidence="2" type="ORF">GCM10009545_48870</name>
    <name evidence="3" type="ORF">GCM10011581_38200</name>
</gene>
<dbReference type="EMBL" id="BMMT01000014">
    <property type="protein sequence ID" value="GGI97341.1"/>
    <property type="molecule type" value="Genomic_DNA"/>
</dbReference>
<evidence type="ECO:0000313" key="2">
    <source>
        <dbReference type="EMBL" id="GAA0540597.1"/>
    </source>
</evidence>
<accession>A0A917NFI3</accession>
<evidence type="ECO:0000313" key="3">
    <source>
        <dbReference type="EMBL" id="GGI97341.1"/>
    </source>
</evidence>
<dbReference type="Pfam" id="PF00583">
    <property type="entry name" value="Acetyltransf_1"/>
    <property type="match status" value="1"/>
</dbReference>
<feature type="domain" description="N-acetyltransferase" evidence="1">
    <location>
        <begin position="13"/>
        <end position="166"/>
    </location>
</feature>
<reference evidence="2 5" key="2">
    <citation type="journal article" date="2019" name="Int. J. Syst. Evol. Microbiol.">
        <title>The Global Catalogue of Microorganisms (GCM) 10K type strain sequencing project: providing services to taxonomists for standard genome sequencing and annotation.</title>
        <authorList>
            <consortium name="The Broad Institute Genomics Platform"/>
            <consortium name="The Broad Institute Genome Sequencing Center for Infectious Disease"/>
            <person name="Wu L."/>
            <person name="Ma J."/>
        </authorList>
    </citation>
    <scope>NUCLEOTIDE SEQUENCE [LARGE SCALE GENOMIC DNA]</scope>
    <source>
        <strain evidence="2 5">JCM 10664</strain>
    </source>
</reference>
<sequence>MRIASGRAQRGRVLIRREAPADLGAIRAVHTAAFATSEHPDRVPVEVGLVDALRDGDAWLPELSLVAEVNGAVAGHVVCTRAHVGTTPVLALGPIGVLPEVQREGIGAALMHAVLGGADALGEPLVGLLGHLDYYPRFGFEPAFRYGVTPPVPEWASHFQVRTLATYQPSIRGEFAYAKPFMEL</sequence>
<reference evidence="3" key="3">
    <citation type="submission" date="2020-09" db="EMBL/GenBank/DDBJ databases">
        <authorList>
            <person name="Sun Q."/>
            <person name="Zhou Y."/>
        </authorList>
    </citation>
    <scope>NUCLEOTIDE SEQUENCE</scope>
    <source>
        <strain evidence="3">CGMCC 4.7206</strain>
    </source>
</reference>
<reference evidence="3 4" key="1">
    <citation type="journal article" date="2014" name="Int. J. Syst. Evol. Microbiol.">
        <title>Complete genome sequence of Corynebacterium casei LMG S-19264T (=DSM 44701T), isolated from a smear-ripened cheese.</title>
        <authorList>
            <consortium name="US DOE Joint Genome Institute (JGI-PGF)"/>
            <person name="Walter F."/>
            <person name="Albersmeier A."/>
            <person name="Kalinowski J."/>
            <person name="Ruckert C."/>
        </authorList>
    </citation>
    <scope>NUCLEOTIDE SEQUENCE [LARGE SCALE GENOMIC DNA]</scope>
    <source>
        <strain evidence="3 4">CGMCC 4.7206</strain>
    </source>
</reference>
<dbReference type="SUPFAM" id="SSF55729">
    <property type="entry name" value="Acyl-CoA N-acyltransferases (Nat)"/>
    <property type="match status" value="1"/>
</dbReference>
<dbReference type="EMBL" id="BAAAHC010000028">
    <property type="protein sequence ID" value="GAA0540597.1"/>
    <property type="molecule type" value="Genomic_DNA"/>
</dbReference>
<proteinExistence type="predicted"/>
<dbReference type="GO" id="GO:0016747">
    <property type="term" value="F:acyltransferase activity, transferring groups other than amino-acyl groups"/>
    <property type="evidence" value="ECO:0007669"/>
    <property type="project" value="InterPro"/>
</dbReference>
<comment type="caution">
    <text evidence="3">The sequence shown here is derived from an EMBL/GenBank/DDBJ whole genome shotgun (WGS) entry which is preliminary data.</text>
</comment>
<evidence type="ECO:0000313" key="5">
    <source>
        <dbReference type="Proteomes" id="UP001500220"/>
    </source>
</evidence>
<dbReference type="Proteomes" id="UP000597989">
    <property type="component" value="Unassembled WGS sequence"/>
</dbReference>
<organism evidence="3 4">
    <name type="scientific">Saccharopolyspora thermophila</name>
    <dbReference type="NCBI Taxonomy" id="89367"/>
    <lineage>
        <taxon>Bacteria</taxon>
        <taxon>Bacillati</taxon>
        <taxon>Actinomycetota</taxon>
        <taxon>Actinomycetes</taxon>
        <taxon>Pseudonocardiales</taxon>
        <taxon>Pseudonocardiaceae</taxon>
        <taxon>Saccharopolyspora</taxon>
    </lineage>
</organism>
<keyword evidence="5" id="KW-1185">Reference proteome</keyword>
<evidence type="ECO:0000313" key="4">
    <source>
        <dbReference type="Proteomes" id="UP000597989"/>
    </source>
</evidence>
<name>A0A917NFI3_9PSEU</name>
<dbReference type="Proteomes" id="UP001500220">
    <property type="component" value="Unassembled WGS sequence"/>
</dbReference>
<protein>
    <submittedName>
        <fullName evidence="3">N-acetyltransferase</fullName>
    </submittedName>
</protein>